<accession>A0A0A9E675</accession>
<name>A0A0A9E675_ARUDO</name>
<protein>
    <submittedName>
        <fullName evidence="1">Uncharacterized protein</fullName>
    </submittedName>
</protein>
<organism evidence="1">
    <name type="scientific">Arundo donax</name>
    <name type="common">Giant reed</name>
    <name type="synonym">Donax arundinaceus</name>
    <dbReference type="NCBI Taxonomy" id="35708"/>
    <lineage>
        <taxon>Eukaryota</taxon>
        <taxon>Viridiplantae</taxon>
        <taxon>Streptophyta</taxon>
        <taxon>Embryophyta</taxon>
        <taxon>Tracheophyta</taxon>
        <taxon>Spermatophyta</taxon>
        <taxon>Magnoliopsida</taxon>
        <taxon>Liliopsida</taxon>
        <taxon>Poales</taxon>
        <taxon>Poaceae</taxon>
        <taxon>PACMAD clade</taxon>
        <taxon>Arundinoideae</taxon>
        <taxon>Arundineae</taxon>
        <taxon>Arundo</taxon>
    </lineage>
</organism>
<evidence type="ECO:0000313" key="1">
    <source>
        <dbReference type="EMBL" id="JAD93400.1"/>
    </source>
</evidence>
<dbReference type="EMBL" id="GBRH01204495">
    <property type="protein sequence ID" value="JAD93400.1"/>
    <property type="molecule type" value="Transcribed_RNA"/>
</dbReference>
<reference evidence="1" key="2">
    <citation type="journal article" date="2015" name="Data Brief">
        <title>Shoot transcriptome of the giant reed, Arundo donax.</title>
        <authorList>
            <person name="Barrero R.A."/>
            <person name="Guerrero F.D."/>
            <person name="Moolhuijzen P."/>
            <person name="Goolsby J.A."/>
            <person name="Tidwell J."/>
            <person name="Bellgard S.E."/>
            <person name="Bellgard M.I."/>
        </authorList>
    </citation>
    <scope>NUCLEOTIDE SEQUENCE</scope>
    <source>
        <tissue evidence="1">Shoot tissue taken approximately 20 cm above the soil surface</tissue>
    </source>
</reference>
<dbReference type="AlphaFoldDB" id="A0A0A9E675"/>
<proteinExistence type="predicted"/>
<sequence>MEQAGGRRDERGWVLVGRAMGIAGFYIRVQWREVRVTCRKGLALPRWALGAGRWGGGGDLKQSQGGPRRWLVAVGRAGGEGGREK</sequence>
<reference evidence="1" key="1">
    <citation type="submission" date="2014-09" db="EMBL/GenBank/DDBJ databases">
        <authorList>
            <person name="Magalhaes I.L.F."/>
            <person name="Oliveira U."/>
            <person name="Santos F.R."/>
            <person name="Vidigal T.H.D.A."/>
            <person name="Brescovit A.D."/>
            <person name="Santos A.J."/>
        </authorList>
    </citation>
    <scope>NUCLEOTIDE SEQUENCE</scope>
    <source>
        <tissue evidence="1">Shoot tissue taken approximately 20 cm above the soil surface</tissue>
    </source>
</reference>